<dbReference type="AlphaFoldDB" id="A0ABD6EXF2"/>
<evidence type="ECO:0000313" key="3">
    <source>
        <dbReference type="Proteomes" id="UP001608902"/>
    </source>
</evidence>
<evidence type="ECO:0000313" key="2">
    <source>
        <dbReference type="EMBL" id="MFH4981362.1"/>
    </source>
</evidence>
<name>A0ABD6EXF2_9BILA</name>
<comment type="caution">
    <text evidence="2">The sequence shown here is derived from an EMBL/GenBank/DDBJ whole genome shotgun (WGS) entry which is preliminary data.</text>
</comment>
<dbReference type="EMBL" id="JBGFUD010007058">
    <property type="protein sequence ID" value="MFH4981362.1"/>
    <property type="molecule type" value="Genomic_DNA"/>
</dbReference>
<protein>
    <submittedName>
        <fullName evidence="2">Uncharacterized protein</fullName>
    </submittedName>
</protein>
<reference evidence="2 3" key="1">
    <citation type="submission" date="2024-08" db="EMBL/GenBank/DDBJ databases">
        <title>Gnathostoma spinigerum genome.</title>
        <authorList>
            <person name="Gonzalez-Bertolin B."/>
            <person name="Monzon S."/>
            <person name="Zaballos A."/>
            <person name="Jimenez P."/>
            <person name="Dekumyoy P."/>
            <person name="Varona S."/>
            <person name="Cuesta I."/>
            <person name="Sumanam S."/>
            <person name="Adisakwattana P."/>
            <person name="Gasser R.B."/>
            <person name="Hernandez-Gonzalez A."/>
            <person name="Young N.D."/>
            <person name="Perteguer M.J."/>
        </authorList>
    </citation>
    <scope>NUCLEOTIDE SEQUENCE [LARGE SCALE GENOMIC DNA]</scope>
    <source>
        <strain evidence="2">AL3</strain>
        <tissue evidence="2">Liver</tissue>
    </source>
</reference>
<feature type="region of interest" description="Disordered" evidence="1">
    <location>
        <begin position="64"/>
        <end position="120"/>
    </location>
</feature>
<feature type="compositionally biased region" description="Basic residues" evidence="1">
    <location>
        <begin position="66"/>
        <end position="78"/>
    </location>
</feature>
<sequence>MEISSDVWKLGQVNKASTGTSDVIRFAEVRPASRRTLVCSTLLLYPLEVGNNIGTRARLLPCGRQEKRRKRSEFRHKNAASPEAWSNASNKHAGQRCRHIDTIRTSTRDSPHSDCTDYRE</sequence>
<accession>A0ABD6EXF2</accession>
<proteinExistence type="predicted"/>
<keyword evidence="3" id="KW-1185">Reference proteome</keyword>
<evidence type="ECO:0000256" key="1">
    <source>
        <dbReference type="SAM" id="MobiDB-lite"/>
    </source>
</evidence>
<dbReference type="Proteomes" id="UP001608902">
    <property type="component" value="Unassembled WGS sequence"/>
</dbReference>
<gene>
    <name evidence="2" type="ORF">AB6A40_008071</name>
</gene>
<organism evidence="2 3">
    <name type="scientific">Gnathostoma spinigerum</name>
    <dbReference type="NCBI Taxonomy" id="75299"/>
    <lineage>
        <taxon>Eukaryota</taxon>
        <taxon>Metazoa</taxon>
        <taxon>Ecdysozoa</taxon>
        <taxon>Nematoda</taxon>
        <taxon>Chromadorea</taxon>
        <taxon>Rhabditida</taxon>
        <taxon>Spirurina</taxon>
        <taxon>Gnathostomatomorpha</taxon>
        <taxon>Gnathostomatoidea</taxon>
        <taxon>Gnathostomatidae</taxon>
        <taxon>Gnathostoma</taxon>
    </lineage>
</organism>
<feature type="compositionally biased region" description="Basic and acidic residues" evidence="1">
    <location>
        <begin position="98"/>
        <end position="120"/>
    </location>
</feature>